<accession>A0A9W5WUE5</accession>
<keyword evidence="2" id="KW-0732">Signal</keyword>
<dbReference type="OrthoDB" id="365461at2759"/>
<sequence>MRPSPSLILGVLATLSYFCAAIEVSATVEKRNSDALDRRLTGISRRKFIPNGDALLAISSVPVSTMDDDEDEDDDEEDENHVKSVVDNIESTSEAMNVTANSTSSKARTADATNTRNQGLLMNSLPSQKESASEPPRSALDVIRKFFKMVAERFHQSMNEFFDNIDKQIKLNSELPLLEQGDTFF</sequence>
<feature type="compositionally biased region" description="Acidic residues" evidence="1">
    <location>
        <begin position="66"/>
        <end position="79"/>
    </location>
</feature>
<dbReference type="AlphaFoldDB" id="A0A9W5WUE5"/>
<keyword evidence="4" id="KW-1185">Reference proteome</keyword>
<protein>
    <submittedName>
        <fullName evidence="3">HAE1 family efflux transporter, putative</fullName>
    </submittedName>
</protein>
<evidence type="ECO:0000313" key="4">
    <source>
        <dbReference type="Proteomes" id="UP001057455"/>
    </source>
</evidence>
<dbReference type="EMBL" id="BLIY01000008">
    <property type="protein sequence ID" value="GFE53831.1"/>
    <property type="molecule type" value="Genomic_DNA"/>
</dbReference>
<evidence type="ECO:0000256" key="1">
    <source>
        <dbReference type="SAM" id="MobiDB-lite"/>
    </source>
</evidence>
<feature type="chain" id="PRO_5040898429" evidence="2">
    <location>
        <begin position="22"/>
        <end position="185"/>
    </location>
</feature>
<evidence type="ECO:0000256" key="2">
    <source>
        <dbReference type="SAM" id="SignalP"/>
    </source>
</evidence>
<feature type="compositionally biased region" description="Polar residues" evidence="1">
    <location>
        <begin position="89"/>
        <end position="130"/>
    </location>
</feature>
<dbReference type="Proteomes" id="UP001057455">
    <property type="component" value="Unassembled WGS sequence"/>
</dbReference>
<feature type="region of interest" description="Disordered" evidence="1">
    <location>
        <begin position="60"/>
        <end position="136"/>
    </location>
</feature>
<comment type="caution">
    <text evidence="3">The sequence shown here is derived from an EMBL/GenBank/DDBJ whole genome shotgun (WGS) entry which is preliminary data.</text>
</comment>
<proteinExistence type="predicted"/>
<feature type="signal peptide" evidence="2">
    <location>
        <begin position="1"/>
        <end position="21"/>
    </location>
</feature>
<organism evidence="3 4">
    <name type="scientific">Babesia ovis</name>
    <dbReference type="NCBI Taxonomy" id="5869"/>
    <lineage>
        <taxon>Eukaryota</taxon>
        <taxon>Sar</taxon>
        <taxon>Alveolata</taxon>
        <taxon>Apicomplexa</taxon>
        <taxon>Aconoidasida</taxon>
        <taxon>Piroplasmida</taxon>
        <taxon>Babesiidae</taxon>
        <taxon>Babesia</taxon>
    </lineage>
</organism>
<gene>
    <name evidence="3" type="ORF">BaOVIS_012350</name>
</gene>
<reference evidence="3" key="1">
    <citation type="submission" date="2019-12" db="EMBL/GenBank/DDBJ databases">
        <title>Genome sequence of Babesia ovis.</title>
        <authorList>
            <person name="Yamagishi J."/>
            <person name="Sevinc F."/>
            <person name="Xuan X."/>
        </authorList>
    </citation>
    <scope>NUCLEOTIDE SEQUENCE</scope>
    <source>
        <strain evidence="3">Selcuk</strain>
    </source>
</reference>
<evidence type="ECO:0000313" key="3">
    <source>
        <dbReference type="EMBL" id="GFE53831.1"/>
    </source>
</evidence>
<name>A0A9W5WUE5_BABOV</name>